<reference evidence="3 4" key="1">
    <citation type="submission" date="2018-12" db="EMBL/GenBank/DDBJ databases">
        <title>Hymenobacter gummosus sp. nov., isolated from a spring.</title>
        <authorList>
            <person name="Nie L."/>
        </authorList>
    </citation>
    <scope>NUCLEOTIDE SEQUENCE [LARGE SCALE GENOMIC DNA]</scope>
    <source>
        <strain evidence="3 4">KCTC 52166</strain>
    </source>
</reference>
<name>A0A3S0H5G3_9BACT</name>
<keyword evidence="1" id="KW-1133">Transmembrane helix</keyword>
<dbReference type="AlphaFoldDB" id="A0A3S0H5G3"/>
<evidence type="ECO:0000256" key="1">
    <source>
        <dbReference type="SAM" id="Phobius"/>
    </source>
</evidence>
<dbReference type="OrthoDB" id="9792534at2"/>
<keyword evidence="1" id="KW-0472">Membrane</keyword>
<organism evidence="3 4">
    <name type="scientific">Hymenobacter gummosus</name>
    <dbReference type="NCBI Taxonomy" id="1776032"/>
    <lineage>
        <taxon>Bacteria</taxon>
        <taxon>Pseudomonadati</taxon>
        <taxon>Bacteroidota</taxon>
        <taxon>Cytophagia</taxon>
        <taxon>Cytophagales</taxon>
        <taxon>Hymenobacteraceae</taxon>
        <taxon>Hymenobacter</taxon>
    </lineage>
</organism>
<dbReference type="InterPro" id="IPR005804">
    <property type="entry name" value="FA_desaturase_dom"/>
</dbReference>
<dbReference type="Pfam" id="PF00487">
    <property type="entry name" value="FA_desaturase"/>
    <property type="match status" value="1"/>
</dbReference>
<evidence type="ECO:0000259" key="2">
    <source>
        <dbReference type="Pfam" id="PF00487"/>
    </source>
</evidence>
<feature type="transmembrane region" description="Helical" evidence="1">
    <location>
        <begin position="69"/>
        <end position="87"/>
    </location>
</feature>
<accession>A0A3S0H5G3</accession>
<protein>
    <submittedName>
        <fullName evidence="3">Fatty acid desaturase</fullName>
    </submittedName>
</protein>
<dbReference type="GO" id="GO:0006629">
    <property type="term" value="P:lipid metabolic process"/>
    <property type="evidence" value="ECO:0007669"/>
    <property type="project" value="InterPro"/>
</dbReference>
<feature type="transmembrane region" description="Helical" evidence="1">
    <location>
        <begin position="33"/>
        <end position="57"/>
    </location>
</feature>
<feature type="domain" description="Fatty acid desaturase" evidence="2">
    <location>
        <begin position="149"/>
        <end position="257"/>
    </location>
</feature>
<proteinExistence type="predicted"/>
<keyword evidence="1" id="KW-0812">Transmembrane</keyword>
<gene>
    <name evidence="3" type="ORF">EJV47_25190</name>
</gene>
<feature type="transmembrane region" description="Helical" evidence="1">
    <location>
        <begin position="184"/>
        <end position="202"/>
    </location>
</feature>
<feature type="transmembrane region" description="Helical" evidence="1">
    <location>
        <begin position="99"/>
        <end position="117"/>
    </location>
</feature>
<feature type="transmembrane region" description="Helical" evidence="1">
    <location>
        <begin position="158"/>
        <end position="178"/>
    </location>
</feature>
<sequence length="262" mass="30672">MSDVRELLVGEDVKSNLLIHSFTHSPRVKPAPLGLRGVAVALLIMACWAGLLTYLLAYYRPDWRTPWPYLLALLQTHLYTGLFITAHDAMHGVVSPNRRLNNAIGTVAALLFAYNWFPRLLPRHHAHHRHVATADDPDFHDGQHPAFLPWFLRFARNYITIWQILLMALTFNGLKYFFPVGNVIGFWMVPSILATVQLFYFGTYLPHRGEHAPNNPHKSRTQLPHHLWAFISCYFFGYHYEHHDQPYLPWWRLWRTKQLFRG</sequence>
<comment type="caution">
    <text evidence="3">The sequence shown here is derived from an EMBL/GenBank/DDBJ whole genome shotgun (WGS) entry which is preliminary data.</text>
</comment>
<dbReference type="Proteomes" id="UP000282184">
    <property type="component" value="Unassembled WGS sequence"/>
</dbReference>
<evidence type="ECO:0000313" key="4">
    <source>
        <dbReference type="Proteomes" id="UP000282184"/>
    </source>
</evidence>
<keyword evidence="4" id="KW-1185">Reference proteome</keyword>
<dbReference type="EMBL" id="RXOF01000020">
    <property type="protein sequence ID" value="RTQ45435.1"/>
    <property type="molecule type" value="Genomic_DNA"/>
</dbReference>
<evidence type="ECO:0000313" key="3">
    <source>
        <dbReference type="EMBL" id="RTQ45435.1"/>
    </source>
</evidence>